<gene>
    <name evidence="2" type="ORF">JKG61_11450</name>
</gene>
<feature type="transmembrane region" description="Helical" evidence="1">
    <location>
        <begin position="12"/>
        <end position="34"/>
    </location>
</feature>
<evidence type="ECO:0000313" key="2">
    <source>
        <dbReference type="EMBL" id="MBL1409367.1"/>
    </source>
</evidence>
<keyword evidence="1" id="KW-1133">Transmembrane helix</keyword>
<name>A0ABS1R3U0_9SPHI</name>
<keyword evidence="3" id="KW-1185">Reference proteome</keyword>
<feature type="transmembrane region" description="Helical" evidence="1">
    <location>
        <begin position="40"/>
        <end position="59"/>
    </location>
</feature>
<dbReference type="Proteomes" id="UP000625283">
    <property type="component" value="Unassembled WGS sequence"/>
</dbReference>
<feature type="transmembrane region" description="Helical" evidence="1">
    <location>
        <begin position="64"/>
        <end position="83"/>
    </location>
</feature>
<proteinExistence type="predicted"/>
<keyword evidence="1" id="KW-0812">Transmembrane</keyword>
<dbReference type="EMBL" id="JAERTY010000005">
    <property type="protein sequence ID" value="MBL1409367.1"/>
    <property type="molecule type" value="Genomic_DNA"/>
</dbReference>
<accession>A0ABS1R3U0</accession>
<comment type="caution">
    <text evidence="2">The sequence shown here is derived from an EMBL/GenBank/DDBJ whole genome shotgun (WGS) entry which is preliminary data.</text>
</comment>
<sequence length="177" mass="20391">MKRKSLTLLQKALLTLITGMLLIMFGDLLLRYFFDISLAIELLTLPFAAIGLLGLFVLFPQKKLFVGILLALVGGAVLIFYNVTKDGLSRATLMSNSEYIIRITPHNYWIVKHYAFAEKVIARKRTDIFFDPNSKMGFDRGYQTRLLRETSDSLYMEINSKIYRLDTLKKIGLWEKI</sequence>
<organism evidence="2 3">
    <name type="scientific">Sphingobacterium faecale</name>
    <dbReference type="NCBI Taxonomy" id="2803775"/>
    <lineage>
        <taxon>Bacteria</taxon>
        <taxon>Pseudomonadati</taxon>
        <taxon>Bacteroidota</taxon>
        <taxon>Sphingobacteriia</taxon>
        <taxon>Sphingobacteriales</taxon>
        <taxon>Sphingobacteriaceae</taxon>
        <taxon>Sphingobacterium</taxon>
    </lineage>
</organism>
<evidence type="ECO:0000256" key="1">
    <source>
        <dbReference type="SAM" id="Phobius"/>
    </source>
</evidence>
<keyword evidence="1" id="KW-0472">Membrane</keyword>
<reference evidence="2 3" key="1">
    <citation type="submission" date="2021-01" db="EMBL/GenBank/DDBJ databases">
        <title>C459-1 draft genome sequence.</title>
        <authorList>
            <person name="Zhang X.-F."/>
        </authorList>
    </citation>
    <scope>NUCLEOTIDE SEQUENCE [LARGE SCALE GENOMIC DNA]</scope>
    <source>
        <strain evidence="3">C459-1</strain>
    </source>
</reference>
<evidence type="ECO:0000313" key="3">
    <source>
        <dbReference type="Proteomes" id="UP000625283"/>
    </source>
</evidence>
<dbReference type="RefSeq" id="WP_202103111.1">
    <property type="nucleotide sequence ID" value="NZ_JAERTY010000005.1"/>
</dbReference>
<protein>
    <submittedName>
        <fullName evidence="2">Uncharacterized protein</fullName>
    </submittedName>
</protein>